<evidence type="ECO:0000313" key="2">
    <source>
        <dbReference type="Proteomes" id="UP000319756"/>
    </source>
</evidence>
<name>A0A514LD22_9BACI</name>
<dbReference type="PANTHER" id="PTHR21180:SF32">
    <property type="entry name" value="ENDONUCLEASE_EXONUCLEASE_PHOSPHATASE FAMILY DOMAIN-CONTAINING PROTEIN 1"/>
    <property type="match status" value="1"/>
</dbReference>
<sequence>MIRVGPVTAEAIVQYREENGNFQQASDIQNVSGIGEKTYQQLEDQIDVN</sequence>
<reference evidence="2" key="1">
    <citation type="submission" date="2019-01" db="EMBL/GenBank/DDBJ databases">
        <title>Genomic analysis of Salicibibacter sp. NKC3-5.</title>
        <authorList>
            <person name="Oh Y.J."/>
        </authorList>
    </citation>
    <scope>NUCLEOTIDE SEQUENCE [LARGE SCALE GENOMIC DNA]</scope>
    <source>
        <strain evidence="2">NKC3-5</strain>
    </source>
</reference>
<dbReference type="GO" id="GO:0015628">
    <property type="term" value="P:protein secretion by the type II secretion system"/>
    <property type="evidence" value="ECO:0007669"/>
    <property type="project" value="TreeGrafter"/>
</dbReference>
<gene>
    <name evidence="1" type="ORF">EPH95_00005</name>
</gene>
<dbReference type="PANTHER" id="PTHR21180">
    <property type="entry name" value="ENDONUCLEASE/EXONUCLEASE/PHOSPHATASE FAMILY DOMAIN-CONTAINING PROTEIN 1"/>
    <property type="match status" value="1"/>
</dbReference>
<accession>A0A514LD22</accession>
<keyword evidence="2" id="KW-1185">Reference proteome</keyword>
<dbReference type="AlphaFoldDB" id="A0A514LD22"/>
<dbReference type="KEGG" id="sale:EPH95_00005"/>
<dbReference type="InterPro" id="IPR010994">
    <property type="entry name" value="RuvA_2-like"/>
</dbReference>
<dbReference type="InterPro" id="IPR004509">
    <property type="entry name" value="Competence_ComEA_HhH"/>
</dbReference>
<evidence type="ECO:0008006" key="3">
    <source>
        <dbReference type="Google" id="ProtNLM"/>
    </source>
</evidence>
<dbReference type="SUPFAM" id="SSF47781">
    <property type="entry name" value="RuvA domain 2-like"/>
    <property type="match status" value="1"/>
</dbReference>
<dbReference type="GO" id="GO:0015627">
    <property type="term" value="C:type II protein secretion system complex"/>
    <property type="evidence" value="ECO:0007669"/>
    <property type="project" value="TreeGrafter"/>
</dbReference>
<proteinExistence type="predicted"/>
<dbReference type="Proteomes" id="UP000319756">
    <property type="component" value="Chromosome"/>
</dbReference>
<dbReference type="Pfam" id="PF12836">
    <property type="entry name" value="HHH_3"/>
    <property type="match status" value="1"/>
</dbReference>
<dbReference type="Gene3D" id="1.10.150.280">
    <property type="entry name" value="AF1531-like domain"/>
    <property type="match status" value="1"/>
</dbReference>
<dbReference type="EMBL" id="CP035485">
    <property type="protein sequence ID" value="QDI89753.1"/>
    <property type="molecule type" value="Genomic_DNA"/>
</dbReference>
<organism evidence="1 2">
    <name type="scientific">Salicibibacter halophilus</name>
    <dbReference type="NCBI Taxonomy" id="2502791"/>
    <lineage>
        <taxon>Bacteria</taxon>
        <taxon>Bacillati</taxon>
        <taxon>Bacillota</taxon>
        <taxon>Bacilli</taxon>
        <taxon>Bacillales</taxon>
        <taxon>Bacillaceae</taxon>
        <taxon>Salicibibacter</taxon>
    </lineage>
</organism>
<dbReference type="NCBIfam" id="TIGR00426">
    <property type="entry name" value="competence protein ComEA helix-hairpin-helix repeat region"/>
    <property type="match status" value="1"/>
</dbReference>
<protein>
    <recommendedName>
        <fullName evidence="3">Helix-hairpin-helix domain-containing protein</fullName>
    </recommendedName>
</protein>
<evidence type="ECO:0000313" key="1">
    <source>
        <dbReference type="EMBL" id="QDI89753.1"/>
    </source>
</evidence>
<dbReference type="InterPro" id="IPR051675">
    <property type="entry name" value="Endo/Exo/Phosphatase_dom_1"/>
</dbReference>